<evidence type="ECO:0000256" key="1">
    <source>
        <dbReference type="ARBA" id="ARBA00022741"/>
    </source>
</evidence>
<dbReference type="InterPro" id="IPR027417">
    <property type="entry name" value="P-loop_NTPase"/>
</dbReference>
<dbReference type="Pfam" id="PF13604">
    <property type="entry name" value="AAA_30"/>
    <property type="match status" value="1"/>
</dbReference>
<dbReference type="PANTHER" id="PTHR43788">
    <property type="entry name" value="DNA2/NAM7 HELICASE FAMILY MEMBER"/>
    <property type="match status" value="1"/>
</dbReference>
<dbReference type="PANTHER" id="PTHR43788:SF8">
    <property type="entry name" value="DNA-BINDING PROTEIN SMUBP-2"/>
    <property type="match status" value="1"/>
</dbReference>
<dbReference type="Gene3D" id="3.40.50.300">
    <property type="entry name" value="P-loop containing nucleotide triphosphate hydrolases"/>
    <property type="match status" value="2"/>
</dbReference>
<dbReference type="AlphaFoldDB" id="A0A5K1JTI2"/>
<evidence type="ECO:0000313" key="6">
    <source>
        <dbReference type="EMBL" id="VWO94977.1"/>
    </source>
</evidence>
<organism evidence="6">
    <name type="scientific">Ganoderma boninense</name>
    <dbReference type="NCBI Taxonomy" id="34458"/>
    <lineage>
        <taxon>Eukaryota</taxon>
        <taxon>Fungi</taxon>
        <taxon>Dikarya</taxon>
        <taxon>Basidiomycota</taxon>
        <taxon>Agaricomycotina</taxon>
        <taxon>Agaricomycetes</taxon>
        <taxon>Polyporales</taxon>
        <taxon>Polyporaceae</taxon>
        <taxon>Ganoderma</taxon>
    </lineage>
</organism>
<feature type="domain" description="DNA2/NAM7 helicase-like C-terminal" evidence="5">
    <location>
        <begin position="617"/>
        <end position="715"/>
    </location>
</feature>
<dbReference type="GO" id="GO:0005524">
    <property type="term" value="F:ATP binding"/>
    <property type="evidence" value="ECO:0007669"/>
    <property type="project" value="UniProtKB-KW"/>
</dbReference>
<protein>
    <submittedName>
        <fullName evidence="6">C3H1-type domain-containing protein</fullName>
    </submittedName>
</protein>
<evidence type="ECO:0000256" key="3">
    <source>
        <dbReference type="ARBA" id="ARBA00022806"/>
    </source>
</evidence>
<dbReference type="CDD" id="cd17934">
    <property type="entry name" value="DEXXQc_Upf1-like"/>
    <property type="match status" value="1"/>
</dbReference>
<name>A0A5K1JTI2_9APHY</name>
<dbReference type="InterPro" id="IPR036397">
    <property type="entry name" value="RNaseH_sf"/>
</dbReference>
<dbReference type="EMBL" id="LR724394">
    <property type="protein sequence ID" value="VWO94977.1"/>
    <property type="molecule type" value="Genomic_DNA"/>
</dbReference>
<dbReference type="Gene3D" id="3.30.420.10">
    <property type="entry name" value="Ribonuclease H-like superfamily/Ribonuclease H"/>
    <property type="match status" value="1"/>
</dbReference>
<dbReference type="InterPro" id="IPR047187">
    <property type="entry name" value="SF1_C_Upf1"/>
</dbReference>
<dbReference type="InterPro" id="IPR041679">
    <property type="entry name" value="DNA2/NAM7-like_C"/>
</dbReference>
<evidence type="ECO:0000256" key="2">
    <source>
        <dbReference type="ARBA" id="ARBA00022801"/>
    </source>
</evidence>
<dbReference type="SUPFAM" id="SSF52540">
    <property type="entry name" value="P-loop containing nucleoside triphosphate hydrolases"/>
    <property type="match status" value="1"/>
</dbReference>
<evidence type="ECO:0000256" key="4">
    <source>
        <dbReference type="ARBA" id="ARBA00022840"/>
    </source>
</evidence>
<keyword evidence="4" id="KW-0067">ATP-binding</keyword>
<dbReference type="GO" id="GO:0003676">
    <property type="term" value="F:nucleic acid binding"/>
    <property type="evidence" value="ECO:0007669"/>
    <property type="project" value="InterPro"/>
</dbReference>
<gene>
    <name evidence="6" type="primary">I1RF25</name>
</gene>
<proteinExistence type="predicted"/>
<reference evidence="6" key="1">
    <citation type="submission" date="2019-10" db="EMBL/GenBank/DDBJ databases">
        <authorList>
            <person name="Nor Muhammad N."/>
        </authorList>
    </citation>
    <scope>NUCLEOTIDE SEQUENCE</scope>
</reference>
<dbReference type="GO" id="GO:0043139">
    <property type="term" value="F:5'-3' DNA helicase activity"/>
    <property type="evidence" value="ECO:0007669"/>
    <property type="project" value="TreeGrafter"/>
</dbReference>
<keyword evidence="1" id="KW-0547">Nucleotide-binding</keyword>
<keyword evidence="2" id="KW-0378">Hydrolase</keyword>
<dbReference type="InterPro" id="IPR050534">
    <property type="entry name" value="Coronavir_polyprotein_1ab"/>
</dbReference>
<dbReference type="GO" id="GO:0016787">
    <property type="term" value="F:hydrolase activity"/>
    <property type="evidence" value="ECO:0007669"/>
    <property type="project" value="UniProtKB-KW"/>
</dbReference>
<dbReference type="CDD" id="cd18808">
    <property type="entry name" value="SF1_C_Upf1"/>
    <property type="match status" value="1"/>
</dbReference>
<keyword evidence="3" id="KW-0347">Helicase</keyword>
<dbReference type="Pfam" id="PF13087">
    <property type="entry name" value="AAA_12"/>
    <property type="match status" value="1"/>
</dbReference>
<sequence length="775" mass="85552">MPTFSQKVVPGLPTDVPVQRFKADSCLALLERLGLSSHTGTGDPLLVALSFRLTQSGFIEAIALATNTAVFQITVTKDAPHNDLASVLNHPRCLFVAFNMARAALLLHRQFGVHTRGVDLTALAPEPNPGSQRLHPTVALARNLLPHPVYSQSICALFYRSTNKDLCLRAWLSACIAGECTREIQHERKVDTRHLTMPQLACLSQLVLNVDLLDADRPTRMENDFDTIEVKDKSSVALRNARFKSKVRMSGQTVVHINGGKVKARATGMEGKETTLQLIGKGKLPDKVEKVCVVGREDPTSAELARDCFVRCVLQGVDAMDESPFVKMLWFPPANKGKNGRREKRTKKAVEEDVQITSPLFQKLNRSQQAVVKAMVGQTASLVNIHGPPGTGKTSTIAVGLDHLARTKCRAWVVAHSNVGVKNIAESLVKRNIDFKIIVSKDFYYEWHEHHYIDISDHLIQSDKLAHKNTDLDALFGKQMIVLCTLSMLSSSSNAMKGVFELVPVERLIVDEASQIDTFEFMHVFHRFAKHLRKVCMFGDPNQLPPYGKETAPKMKTIFDFAQFRASAYFLDTQYRMPVPLGDFISKHVYDSRLKSSHAITASTCVNKFTGTRVHPKNMEEVHTIINLVRRYYGDERKVCIITPYDGQRAALVAALKAAGLPHGNVYNVDSYQGHEAPLVIVSVVRTTAPGFLKSLNRMNVMLTRCQAGMVVVTSRAFLCGPAQKTLLGKLADHWGTLVASAQASGSRRGDSSSDAAWVDAMRVAEGTARLPGTG</sequence>
<evidence type="ECO:0000259" key="5">
    <source>
        <dbReference type="Pfam" id="PF13087"/>
    </source>
</evidence>
<accession>A0A5K1JTI2</accession>